<dbReference type="InterPro" id="IPR017441">
    <property type="entry name" value="Protein_kinase_ATP_BS"/>
</dbReference>
<dbReference type="PANTHER" id="PTHR24350">
    <property type="entry name" value="SERINE/THREONINE-PROTEIN KINASE IAL-RELATED"/>
    <property type="match status" value="1"/>
</dbReference>
<feature type="binding site" evidence="6 7">
    <location>
        <position position="44"/>
    </location>
    <ligand>
        <name>ATP</name>
        <dbReference type="ChEBI" id="CHEBI:30616"/>
    </ligand>
</feature>
<dbReference type="STRING" id="5722.A2E038"/>
<keyword evidence="1" id="KW-0723">Serine/threonine-protein kinase</keyword>
<dbReference type="RefSeq" id="XP_001326180.1">
    <property type="nucleotide sequence ID" value="XM_001326145.1"/>
</dbReference>
<evidence type="ECO:0000256" key="6">
    <source>
        <dbReference type="PIRSR" id="PIRSR630616-2"/>
    </source>
</evidence>
<dbReference type="GO" id="GO:0004674">
    <property type="term" value="F:protein serine/threonine kinase activity"/>
    <property type="evidence" value="ECO:0007669"/>
    <property type="project" value="UniProtKB-KW"/>
</dbReference>
<dbReference type="InterPro" id="IPR030616">
    <property type="entry name" value="Aur-like"/>
</dbReference>
<evidence type="ECO:0000256" key="5">
    <source>
        <dbReference type="ARBA" id="ARBA00022840"/>
    </source>
</evidence>
<evidence type="ECO:0000256" key="7">
    <source>
        <dbReference type="PROSITE-ProRule" id="PRU10141"/>
    </source>
</evidence>
<keyword evidence="2" id="KW-0808">Transferase</keyword>
<dbReference type="SUPFAM" id="SSF56112">
    <property type="entry name" value="Protein kinase-like (PK-like)"/>
    <property type="match status" value="1"/>
</dbReference>
<dbReference type="InterPro" id="IPR011009">
    <property type="entry name" value="Kinase-like_dom_sf"/>
</dbReference>
<dbReference type="FunFam" id="3.30.200.20:FF:000042">
    <property type="entry name" value="Aurora kinase A"/>
    <property type="match status" value="1"/>
</dbReference>
<dbReference type="PROSITE" id="PS50011">
    <property type="entry name" value="PROTEIN_KINASE_DOM"/>
    <property type="match status" value="1"/>
</dbReference>
<protein>
    <recommendedName>
        <fullName evidence="8">Protein kinase domain-containing protein</fullName>
    </recommendedName>
</protein>
<keyword evidence="3 6" id="KW-0547">Nucleotide-binding</keyword>
<keyword evidence="4" id="KW-0418">Kinase</keyword>
<dbReference type="VEuPathDB" id="TrichDB:TVAG_069810"/>
<evidence type="ECO:0000313" key="9">
    <source>
        <dbReference type="EMBL" id="EAY13957.1"/>
    </source>
</evidence>
<dbReference type="Pfam" id="PF00069">
    <property type="entry name" value="Pkinase"/>
    <property type="match status" value="1"/>
</dbReference>
<sequence length="98" mass="11291">MNGSTVTYPKTIKTYEMQEELGHGAFSTVCKVINKTNGQQYACKIFPKTNLADKGDTDRFQREINAMAFLRHENLVALYDFFWDDVNFYMIIDYCPGG</sequence>
<keyword evidence="10" id="KW-1185">Reference proteome</keyword>
<dbReference type="VEuPathDB" id="TrichDB:TVAGG3_0218870"/>
<dbReference type="AlphaFoldDB" id="A2E038"/>
<name>A2E038_TRIV3</name>
<evidence type="ECO:0000256" key="1">
    <source>
        <dbReference type="ARBA" id="ARBA00022527"/>
    </source>
</evidence>
<gene>
    <name evidence="9" type="ORF">TVAG_490950</name>
</gene>
<dbReference type="Proteomes" id="UP000001542">
    <property type="component" value="Unassembled WGS sequence"/>
</dbReference>
<dbReference type="Gene3D" id="3.30.200.20">
    <property type="entry name" value="Phosphorylase Kinase, domain 1"/>
    <property type="match status" value="1"/>
</dbReference>
<evidence type="ECO:0000313" key="10">
    <source>
        <dbReference type="Proteomes" id="UP000001542"/>
    </source>
</evidence>
<feature type="domain" description="Protein kinase" evidence="8">
    <location>
        <begin position="15"/>
        <end position="98"/>
    </location>
</feature>
<keyword evidence="5 6" id="KW-0067">ATP-binding</keyword>
<organism evidence="9 10">
    <name type="scientific">Trichomonas vaginalis (strain ATCC PRA-98 / G3)</name>
    <dbReference type="NCBI Taxonomy" id="412133"/>
    <lineage>
        <taxon>Eukaryota</taxon>
        <taxon>Metamonada</taxon>
        <taxon>Parabasalia</taxon>
        <taxon>Trichomonadida</taxon>
        <taxon>Trichomonadidae</taxon>
        <taxon>Trichomonas</taxon>
    </lineage>
</organism>
<evidence type="ECO:0000256" key="3">
    <source>
        <dbReference type="ARBA" id="ARBA00022741"/>
    </source>
</evidence>
<proteinExistence type="predicted"/>
<dbReference type="KEGG" id="tva:4771943"/>
<reference evidence="9" key="2">
    <citation type="journal article" date="2007" name="Science">
        <title>Draft genome sequence of the sexually transmitted pathogen Trichomonas vaginalis.</title>
        <authorList>
            <person name="Carlton J.M."/>
            <person name="Hirt R.P."/>
            <person name="Silva J.C."/>
            <person name="Delcher A.L."/>
            <person name="Schatz M."/>
            <person name="Zhao Q."/>
            <person name="Wortman J.R."/>
            <person name="Bidwell S.L."/>
            <person name="Alsmark U.C.M."/>
            <person name="Besteiro S."/>
            <person name="Sicheritz-Ponten T."/>
            <person name="Noel C.J."/>
            <person name="Dacks J.B."/>
            <person name="Foster P.G."/>
            <person name="Simillion C."/>
            <person name="Van de Peer Y."/>
            <person name="Miranda-Saavedra D."/>
            <person name="Barton G.J."/>
            <person name="Westrop G.D."/>
            <person name="Mueller S."/>
            <person name="Dessi D."/>
            <person name="Fiori P.L."/>
            <person name="Ren Q."/>
            <person name="Paulsen I."/>
            <person name="Zhang H."/>
            <person name="Bastida-Corcuera F.D."/>
            <person name="Simoes-Barbosa A."/>
            <person name="Brown M.T."/>
            <person name="Hayes R.D."/>
            <person name="Mukherjee M."/>
            <person name="Okumura C.Y."/>
            <person name="Schneider R."/>
            <person name="Smith A.J."/>
            <person name="Vanacova S."/>
            <person name="Villalvazo M."/>
            <person name="Haas B.J."/>
            <person name="Pertea M."/>
            <person name="Feldblyum T.V."/>
            <person name="Utterback T.R."/>
            <person name="Shu C.L."/>
            <person name="Osoegawa K."/>
            <person name="de Jong P.J."/>
            <person name="Hrdy I."/>
            <person name="Horvathova L."/>
            <person name="Zubacova Z."/>
            <person name="Dolezal P."/>
            <person name="Malik S.B."/>
            <person name="Logsdon J.M. Jr."/>
            <person name="Henze K."/>
            <person name="Gupta A."/>
            <person name="Wang C.C."/>
            <person name="Dunne R.L."/>
            <person name="Upcroft J.A."/>
            <person name="Upcroft P."/>
            <person name="White O."/>
            <person name="Salzberg S.L."/>
            <person name="Tang P."/>
            <person name="Chiu C.-H."/>
            <person name="Lee Y.-S."/>
            <person name="Embley T.M."/>
            <person name="Coombs G.H."/>
            <person name="Mottram J.C."/>
            <person name="Tachezy J."/>
            <person name="Fraser-Liggett C.M."/>
            <person name="Johnson P.J."/>
        </authorList>
    </citation>
    <scope>NUCLEOTIDE SEQUENCE [LARGE SCALE GENOMIC DNA]</scope>
    <source>
        <strain evidence="9">G3</strain>
    </source>
</reference>
<dbReference type="PROSITE" id="PS00107">
    <property type="entry name" value="PROTEIN_KINASE_ATP"/>
    <property type="match status" value="1"/>
</dbReference>
<accession>A2E038</accession>
<dbReference type="EMBL" id="DS113277">
    <property type="protein sequence ID" value="EAY13957.1"/>
    <property type="molecule type" value="Genomic_DNA"/>
</dbReference>
<dbReference type="eggNOG" id="KOG0580">
    <property type="taxonomic scope" value="Eukaryota"/>
</dbReference>
<reference evidence="9" key="1">
    <citation type="submission" date="2006-10" db="EMBL/GenBank/DDBJ databases">
        <authorList>
            <person name="Amadeo P."/>
            <person name="Zhao Q."/>
            <person name="Wortman J."/>
            <person name="Fraser-Liggett C."/>
            <person name="Carlton J."/>
        </authorList>
    </citation>
    <scope>NUCLEOTIDE SEQUENCE</scope>
    <source>
        <strain evidence="9">G3</strain>
    </source>
</reference>
<dbReference type="InterPro" id="IPR000719">
    <property type="entry name" value="Prot_kinase_dom"/>
</dbReference>
<dbReference type="GO" id="GO:0005524">
    <property type="term" value="F:ATP binding"/>
    <property type="evidence" value="ECO:0007669"/>
    <property type="project" value="UniProtKB-UniRule"/>
</dbReference>
<evidence type="ECO:0000256" key="2">
    <source>
        <dbReference type="ARBA" id="ARBA00022679"/>
    </source>
</evidence>
<dbReference type="InParanoid" id="A2E038"/>
<evidence type="ECO:0000259" key="8">
    <source>
        <dbReference type="PROSITE" id="PS50011"/>
    </source>
</evidence>
<dbReference type="OrthoDB" id="346907at2759"/>
<evidence type="ECO:0000256" key="4">
    <source>
        <dbReference type="ARBA" id="ARBA00022777"/>
    </source>
</evidence>